<dbReference type="NCBIfam" id="TIGR00756">
    <property type="entry name" value="PPR"/>
    <property type="match status" value="3"/>
</dbReference>
<dbReference type="GO" id="GO:0003723">
    <property type="term" value="F:RNA binding"/>
    <property type="evidence" value="ECO:0007669"/>
    <property type="project" value="InterPro"/>
</dbReference>
<dbReference type="Proteomes" id="UP000585474">
    <property type="component" value="Unassembled WGS sequence"/>
</dbReference>
<dbReference type="InterPro" id="IPR046848">
    <property type="entry name" value="E_motif"/>
</dbReference>
<reference evidence="3 4" key="1">
    <citation type="submission" date="2019-07" db="EMBL/GenBank/DDBJ databases">
        <title>De Novo Assembly of kiwifruit Actinidia rufa.</title>
        <authorList>
            <person name="Sugita-Konishi S."/>
            <person name="Sato K."/>
            <person name="Mori E."/>
            <person name="Abe Y."/>
            <person name="Kisaki G."/>
            <person name="Hamano K."/>
            <person name="Suezawa K."/>
            <person name="Otani M."/>
            <person name="Fukuda T."/>
            <person name="Manabe T."/>
            <person name="Gomi K."/>
            <person name="Tabuchi M."/>
            <person name="Akimitsu K."/>
            <person name="Kataoka I."/>
        </authorList>
    </citation>
    <scope>NUCLEOTIDE SEQUENCE [LARGE SCALE GENOMIC DNA]</scope>
    <source>
        <strain evidence="4">cv. Fuchu</strain>
    </source>
</reference>
<dbReference type="PROSITE" id="PS51375">
    <property type="entry name" value="PPR"/>
    <property type="match status" value="2"/>
</dbReference>
<dbReference type="PANTHER" id="PTHR47926:SF347">
    <property type="entry name" value="PENTATRICOPEPTIDE REPEAT-CONTAINING PROTEIN"/>
    <property type="match status" value="1"/>
</dbReference>
<dbReference type="FunFam" id="1.25.40.10:FF:000285">
    <property type="entry name" value="Pentatricopeptide repeat-containing protein, chloroplastic"/>
    <property type="match status" value="1"/>
</dbReference>
<evidence type="ECO:0000313" key="4">
    <source>
        <dbReference type="Proteomes" id="UP000585474"/>
    </source>
</evidence>
<evidence type="ECO:0000313" key="3">
    <source>
        <dbReference type="EMBL" id="GFY99502.1"/>
    </source>
</evidence>
<dbReference type="InterPro" id="IPR002885">
    <property type="entry name" value="PPR_rpt"/>
</dbReference>
<dbReference type="EMBL" id="BJWL01000013">
    <property type="protein sequence ID" value="GFY99502.1"/>
    <property type="molecule type" value="Genomic_DNA"/>
</dbReference>
<dbReference type="GO" id="GO:0009451">
    <property type="term" value="P:RNA modification"/>
    <property type="evidence" value="ECO:0007669"/>
    <property type="project" value="InterPro"/>
</dbReference>
<dbReference type="InterPro" id="IPR046960">
    <property type="entry name" value="PPR_At4g14850-like_plant"/>
</dbReference>
<accession>A0A7J0FLA9</accession>
<dbReference type="FunFam" id="1.25.40.10:FF:000158">
    <property type="entry name" value="pentatricopeptide repeat-containing protein At2g33680"/>
    <property type="match status" value="1"/>
</dbReference>
<evidence type="ECO:0000256" key="1">
    <source>
        <dbReference type="ARBA" id="ARBA00022737"/>
    </source>
</evidence>
<sequence length="578" mass="64229">MFRPPHSPLPPNSFLLATAARAVASSPENLNLGRTIHSLSFKSGFLPSHVVVGTALLGMYSKCGVVECARKVFDEMLNINLVTWNAMIAGCVHNGMEINGLKLFYQMKCYEFCMPNEFNVATVLAGCAREQDLVSGVQIHGYAIVSGLESICVNSIGNMYFQCGEVSCAERVLSGIEENVISKLIKIRGYVFNQRYCDAINYVASENKITEIFEVDGTVFVPLLTACTELSLLKVGRQVHGLFITMFKSYCYDHSLEDDSAIIGSALINMYCKCRSVGEARNCFDAWSPPKVALWNSVISGYMYNGLMEAARALWEEIPERNVLSWTSMISGYVQNHIPREGLDLLSKMYSHGDEFRVEGNCFTFVVGLEACSHITNLEMGKQIHGKLTRTLPKPDIGNVAVGIALVDMYSKAGELSYAQACFDLMAGRREIHCGLVDEGLQYFNLMGDKYKVIPREDHYTCLIDMLGQAGRLEEAWTLVGEIEDVKTSNEYFNGSNGSIWAAMLGACQLHGNVEMGRIVAKKMLETKKDVYGTYVTLSNVYAAAGMWNDAYKVRENWRKESDGNGEPAHSRIYTSLY</sequence>
<evidence type="ECO:0000256" key="2">
    <source>
        <dbReference type="PROSITE-ProRule" id="PRU00708"/>
    </source>
</evidence>
<feature type="repeat" description="PPR" evidence="2">
    <location>
        <begin position="291"/>
        <end position="325"/>
    </location>
</feature>
<dbReference type="AlphaFoldDB" id="A0A7J0FLA9"/>
<dbReference type="OrthoDB" id="785790at2759"/>
<protein>
    <submittedName>
        <fullName evidence="3">Tetratricopeptide repeat (TPR)-like superfamily protein</fullName>
    </submittedName>
</protein>
<dbReference type="Pfam" id="PF20431">
    <property type="entry name" value="E_motif"/>
    <property type="match status" value="1"/>
</dbReference>
<dbReference type="Pfam" id="PF01535">
    <property type="entry name" value="PPR"/>
    <property type="match status" value="6"/>
</dbReference>
<comment type="caution">
    <text evidence="3">The sequence shown here is derived from an EMBL/GenBank/DDBJ whole genome shotgun (WGS) entry which is preliminary data.</text>
</comment>
<feature type="repeat" description="PPR" evidence="2">
    <location>
        <begin position="80"/>
        <end position="114"/>
    </location>
</feature>
<proteinExistence type="predicted"/>
<dbReference type="InterPro" id="IPR011990">
    <property type="entry name" value="TPR-like_helical_dom_sf"/>
</dbReference>
<gene>
    <name evidence="3" type="ORF">Acr_13g0009020</name>
</gene>
<organism evidence="3 4">
    <name type="scientific">Actinidia rufa</name>
    <dbReference type="NCBI Taxonomy" id="165716"/>
    <lineage>
        <taxon>Eukaryota</taxon>
        <taxon>Viridiplantae</taxon>
        <taxon>Streptophyta</taxon>
        <taxon>Embryophyta</taxon>
        <taxon>Tracheophyta</taxon>
        <taxon>Spermatophyta</taxon>
        <taxon>Magnoliopsida</taxon>
        <taxon>eudicotyledons</taxon>
        <taxon>Gunneridae</taxon>
        <taxon>Pentapetalae</taxon>
        <taxon>asterids</taxon>
        <taxon>Ericales</taxon>
        <taxon>Actinidiaceae</taxon>
        <taxon>Actinidia</taxon>
    </lineage>
</organism>
<keyword evidence="4" id="KW-1185">Reference proteome</keyword>
<dbReference type="GO" id="GO:0099402">
    <property type="term" value="P:plant organ development"/>
    <property type="evidence" value="ECO:0007669"/>
    <property type="project" value="UniProtKB-ARBA"/>
</dbReference>
<keyword evidence="1" id="KW-0677">Repeat</keyword>
<name>A0A7J0FLA9_9ERIC</name>
<dbReference type="PANTHER" id="PTHR47926">
    <property type="entry name" value="PENTATRICOPEPTIDE REPEAT-CONTAINING PROTEIN"/>
    <property type="match status" value="1"/>
</dbReference>
<dbReference type="Gene3D" id="1.25.40.10">
    <property type="entry name" value="Tetratricopeptide repeat domain"/>
    <property type="match status" value="3"/>
</dbReference>